<dbReference type="GO" id="GO:0004527">
    <property type="term" value="F:exonuclease activity"/>
    <property type="evidence" value="ECO:0007669"/>
    <property type="project" value="UniProtKB-KW"/>
</dbReference>
<dbReference type="Gene3D" id="3.40.50.1010">
    <property type="entry name" value="5'-nuclease"/>
    <property type="match status" value="1"/>
</dbReference>
<dbReference type="InterPro" id="IPR038969">
    <property type="entry name" value="FEN"/>
</dbReference>
<keyword evidence="8" id="KW-1185">Reference proteome</keyword>
<dbReference type="CDD" id="cd09859">
    <property type="entry name" value="PIN_53EXO"/>
    <property type="match status" value="1"/>
</dbReference>
<sequence>MESCLIIDGHNLLFRMFYGIPGSIKNSRGNEIKGVVGFISGLIKYINEFSPNSIMIVFDTETSIINKCNDYSDYKSNRINYLDVPNNENPFTQLPYIFEVLNYLEMPYKEIKEYEADDYIASFCEKYSNRYRFIIVSTDQDFFQLVNDNISVFNPSGKQGMMYTSQKIYEKLGVYPQQIVEYKSLIGDKSDNITGVRGIGPKTAQKILSIGSISEILEKGLIDGKLYDALKENESIINRNINLIAMKRDIPIDFEVNKWRNKINVNLNAMNVIKSSGAY</sequence>
<dbReference type="SUPFAM" id="SSF47807">
    <property type="entry name" value="5' to 3' exonuclease, C-terminal subdomain"/>
    <property type="match status" value="1"/>
</dbReference>
<dbReference type="Proteomes" id="UP001524478">
    <property type="component" value="Unassembled WGS sequence"/>
</dbReference>
<keyword evidence="1" id="KW-0540">Nuclease</keyword>
<keyword evidence="3" id="KW-0238">DNA-binding</keyword>
<keyword evidence="7" id="KW-0269">Exonuclease</keyword>
<dbReference type="PANTHER" id="PTHR42646:SF2">
    <property type="entry name" value="5'-3' EXONUCLEASE FAMILY PROTEIN"/>
    <property type="match status" value="1"/>
</dbReference>
<dbReference type="InterPro" id="IPR020045">
    <property type="entry name" value="DNA_polI_H3TH"/>
</dbReference>
<name>A0ABT1SF17_9FIRM</name>
<dbReference type="CDD" id="cd09898">
    <property type="entry name" value="H3TH_53EXO"/>
    <property type="match status" value="1"/>
</dbReference>
<evidence type="ECO:0000256" key="4">
    <source>
        <dbReference type="ARBA" id="ARBA00049957"/>
    </source>
</evidence>
<dbReference type="InterPro" id="IPR002421">
    <property type="entry name" value="5-3_exonuclease"/>
</dbReference>
<proteinExistence type="predicted"/>
<evidence type="ECO:0000313" key="7">
    <source>
        <dbReference type="EMBL" id="MCQ4925092.1"/>
    </source>
</evidence>
<dbReference type="InterPro" id="IPR036279">
    <property type="entry name" value="5-3_exonuclease_C_sf"/>
</dbReference>
<evidence type="ECO:0000256" key="2">
    <source>
        <dbReference type="ARBA" id="ARBA00022801"/>
    </source>
</evidence>
<evidence type="ECO:0000256" key="1">
    <source>
        <dbReference type="ARBA" id="ARBA00022722"/>
    </source>
</evidence>
<dbReference type="Pfam" id="PF02739">
    <property type="entry name" value="5_3_exonuc_N"/>
    <property type="match status" value="1"/>
</dbReference>
<evidence type="ECO:0000256" key="3">
    <source>
        <dbReference type="ARBA" id="ARBA00023125"/>
    </source>
</evidence>
<reference evidence="7 8" key="1">
    <citation type="submission" date="2022-06" db="EMBL/GenBank/DDBJ databases">
        <title>Isolation of gut microbiota from human fecal samples.</title>
        <authorList>
            <person name="Pamer E.G."/>
            <person name="Barat B."/>
            <person name="Waligurski E."/>
            <person name="Medina S."/>
            <person name="Paddock L."/>
            <person name="Mostad J."/>
        </authorList>
    </citation>
    <scope>NUCLEOTIDE SEQUENCE [LARGE SCALE GENOMIC DNA]</scope>
    <source>
        <strain evidence="7 8">DFI.7.95</strain>
    </source>
</reference>
<dbReference type="SUPFAM" id="SSF88723">
    <property type="entry name" value="PIN domain-like"/>
    <property type="match status" value="1"/>
</dbReference>
<accession>A0ABT1SF17</accession>
<dbReference type="InterPro" id="IPR008918">
    <property type="entry name" value="HhH2"/>
</dbReference>
<comment type="function">
    <text evidence="4">5'-3' exonuclease acting preferentially on double-stranded DNA.</text>
</comment>
<dbReference type="Gene3D" id="1.10.150.20">
    <property type="entry name" value="5' to 3' exonuclease, C-terminal subdomain"/>
    <property type="match status" value="1"/>
</dbReference>
<feature type="domain" description="5'-3' exonuclease" evidence="6">
    <location>
        <begin position="3"/>
        <end position="262"/>
    </location>
</feature>
<organism evidence="7 8">
    <name type="scientific">Tissierella carlieri</name>
    <dbReference type="NCBI Taxonomy" id="689904"/>
    <lineage>
        <taxon>Bacteria</taxon>
        <taxon>Bacillati</taxon>
        <taxon>Bacillota</taxon>
        <taxon>Tissierellia</taxon>
        <taxon>Tissierellales</taxon>
        <taxon>Tissierellaceae</taxon>
        <taxon>Tissierella</taxon>
    </lineage>
</organism>
<dbReference type="SMART" id="SM00279">
    <property type="entry name" value="HhH2"/>
    <property type="match status" value="1"/>
</dbReference>
<evidence type="ECO:0000313" key="8">
    <source>
        <dbReference type="Proteomes" id="UP001524478"/>
    </source>
</evidence>
<evidence type="ECO:0000259" key="6">
    <source>
        <dbReference type="SMART" id="SM00475"/>
    </source>
</evidence>
<dbReference type="SMART" id="SM00475">
    <property type="entry name" value="53EXOc"/>
    <property type="match status" value="1"/>
</dbReference>
<dbReference type="InterPro" id="IPR020046">
    <property type="entry name" value="5-3_exonucl_a-hlix_arch_N"/>
</dbReference>
<dbReference type="EMBL" id="JANGAC010000018">
    <property type="protein sequence ID" value="MCQ4925092.1"/>
    <property type="molecule type" value="Genomic_DNA"/>
</dbReference>
<comment type="caution">
    <text evidence="7">The sequence shown here is derived from an EMBL/GenBank/DDBJ whole genome shotgun (WGS) entry which is preliminary data.</text>
</comment>
<dbReference type="Pfam" id="PF01367">
    <property type="entry name" value="5_3_exonuc"/>
    <property type="match status" value="1"/>
</dbReference>
<evidence type="ECO:0000256" key="5">
    <source>
        <dbReference type="ARBA" id="ARBA00050026"/>
    </source>
</evidence>
<dbReference type="PANTHER" id="PTHR42646">
    <property type="entry name" value="FLAP ENDONUCLEASE XNI"/>
    <property type="match status" value="1"/>
</dbReference>
<dbReference type="RefSeq" id="WP_256312682.1">
    <property type="nucleotide sequence ID" value="NZ_JANGAC010000018.1"/>
</dbReference>
<protein>
    <recommendedName>
        <fullName evidence="5">5'-3' exonuclease</fullName>
    </recommendedName>
</protein>
<dbReference type="InterPro" id="IPR029060">
    <property type="entry name" value="PIN-like_dom_sf"/>
</dbReference>
<keyword evidence="2" id="KW-0378">Hydrolase</keyword>
<gene>
    <name evidence="7" type="ORF">NE686_18465</name>
</gene>